<reference evidence="1 2" key="1">
    <citation type="submission" date="2018-01" db="EMBL/GenBank/DDBJ databases">
        <title>Saezia sanguinis gen. nov., sp. nov., in the order Burkholderiales isolated from human blood.</title>
        <authorList>
            <person name="Medina-Pascual M.J."/>
            <person name="Valdezate S."/>
            <person name="Monzon S."/>
            <person name="Cuesta I."/>
            <person name="Carrasco G."/>
            <person name="Villalon P."/>
            <person name="Saez-Nieto J.A."/>
        </authorList>
    </citation>
    <scope>NUCLEOTIDE SEQUENCE [LARGE SCALE GENOMIC DNA]</scope>
    <source>
        <strain evidence="1 2">CNM695-12</strain>
    </source>
</reference>
<evidence type="ECO:0000313" key="2">
    <source>
        <dbReference type="Proteomes" id="UP000286947"/>
    </source>
</evidence>
<organism evidence="1 2">
    <name type="scientific">Saezia sanguinis</name>
    <dbReference type="NCBI Taxonomy" id="1965230"/>
    <lineage>
        <taxon>Bacteria</taxon>
        <taxon>Pseudomonadati</taxon>
        <taxon>Pseudomonadota</taxon>
        <taxon>Betaproteobacteria</taxon>
        <taxon>Burkholderiales</taxon>
        <taxon>Saeziaceae</taxon>
        <taxon>Saezia</taxon>
    </lineage>
</organism>
<dbReference type="GO" id="GO:0004601">
    <property type="term" value="F:peroxidase activity"/>
    <property type="evidence" value="ECO:0007669"/>
    <property type="project" value="UniProtKB-KW"/>
</dbReference>
<dbReference type="RefSeq" id="WP_126980773.1">
    <property type="nucleotide sequence ID" value="NZ_PQSP01000009.1"/>
</dbReference>
<sequence>MKRSATAVWQGTIKEGQGTLSTQSKTLSSTPYSFVSRFENGAGTNPEELLAAAHAGCFTMMLSSLLTKEGFTPKQIDTQADITLDPASGTITTSQLTVKVQVPGIEQAKFAEIAKNAEQNCPVSKLFKAEIKLSFTLN</sequence>
<dbReference type="OrthoDB" id="9807532at2"/>
<protein>
    <submittedName>
        <fullName evidence="1">Peroxiredoxin OsmC</fullName>
        <ecNumber evidence="1">1.11.1.15</ecNumber>
    </submittedName>
</protein>
<dbReference type="Pfam" id="PF02566">
    <property type="entry name" value="OsmC"/>
    <property type="match status" value="1"/>
</dbReference>
<dbReference type="GO" id="GO:0006979">
    <property type="term" value="P:response to oxidative stress"/>
    <property type="evidence" value="ECO:0007669"/>
    <property type="project" value="InterPro"/>
</dbReference>
<name>A0A433SAI2_9BURK</name>
<keyword evidence="1" id="KW-0560">Oxidoreductase</keyword>
<keyword evidence="1" id="KW-0575">Peroxidase</keyword>
<dbReference type="Gene3D" id="3.30.300.20">
    <property type="match status" value="1"/>
</dbReference>
<dbReference type="EC" id="1.11.1.15" evidence="1"/>
<comment type="caution">
    <text evidence="1">The sequence shown here is derived from an EMBL/GenBank/DDBJ whole genome shotgun (WGS) entry which is preliminary data.</text>
</comment>
<evidence type="ECO:0000313" key="1">
    <source>
        <dbReference type="EMBL" id="RUS65756.1"/>
    </source>
</evidence>
<dbReference type="InterPro" id="IPR003718">
    <property type="entry name" value="OsmC/Ohr_fam"/>
</dbReference>
<keyword evidence="2" id="KW-1185">Reference proteome</keyword>
<proteinExistence type="predicted"/>
<dbReference type="InterPro" id="IPR036102">
    <property type="entry name" value="OsmC/Ohrsf"/>
</dbReference>
<dbReference type="PANTHER" id="PTHR42830:SF1">
    <property type="entry name" value="OSMOTICALLY INDUCIBLE FAMILY PROTEIN"/>
    <property type="match status" value="1"/>
</dbReference>
<dbReference type="InterPro" id="IPR015946">
    <property type="entry name" value="KH_dom-like_a/b"/>
</dbReference>
<dbReference type="SUPFAM" id="SSF82784">
    <property type="entry name" value="OsmC-like"/>
    <property type="match status" value="1"/>
</dbReference>
<dbReference type="NCBIfam" id="TIGR03562">
    <property type="entry name" value="osmo_induc_OsmC"/>
    <property type="match status" value="1"/>
</dbReference>
<dbReference type="AlphaFoldDB" id="A0A433SAI2"/>
<dbReference type="InterPro" id="IPR019904">
    <property type="entry name" value="Peroxiredoxin_OsmC"/>
</dbReference>
<gene>
    <name evidence="1" type="primary">osmC</name>
    <name evidence="1" type="ORF">CUZ56_02601</name>
</gene>
<accession>A0A433SAI2</accession>
<dbReference type="InterPro" id="IPR052707">
    <property type="entry name" value="OsmC_Ohr_Peroxiredoxin"/>
</dbReference>
<dbReference type="EMBL" id="PQSP01000009">
    <property type="protein sequence ID" value="RUS65756.1"/>
    <property type="molecule type" value="Genomic_DNA"/>
</dbReference>
<dbReference type="Proteomes" id="UP000286947">
    <property type="component" value="Unassembled WGS sequence"/>
</dbReference>
<dbReference type="PANTHER" id="PTHR42830">
    <property type="entry name" value="OSMOTICALLY INDUCIBLE FAMILY PROTEIN"/>
    <property type="match status" value="1"/>
</dbReference>